<evidence type="ECO:0000313" key="3">
    <source>
        <dbReference type="EMBL" id="KRM10679.1"/>
    </source>
</evidence>
<dbReference type="EMBL" id="AZFX01000036">
    <property type="protein sequence ID" value="KRM10679.1"/>
    <property type="molecule type" value="Genomic_DNA"/>
</dbReference>
<feature type="domain" description="GmrSD restriction endonucleases N-terminal" evidence="1">
    <location>
        <begin position="22"/>
        <end position="242"/>
    </location>
</feature>
<proteinExistence type="predicted"/>
<accession>A0A0R1VYP6</accession>
<dbReference type="AlphaFoldDB" id="A0A0R1VYP6"/>
<dbReference type="Proteomes" id="UP000051315">
    <property type="component" value="Unassembled WGS sequence"/>
</dbReference>
<evidence type="ECO:0008006" key="5">
    <source>
        <dbReference type="Google" id="ProtNLM"/>
    </source>
</evidence>
<evidence type="ECO:0000259" key="1">
    <source>
        <dbReference type="Pfam" id="PF03235"/>
    </source>
</evidence>
<protein>
    <recommendedName>
        <fullName evidence="5">DUF262 domain-containing protein</fullName>
    </recommendedName>
</protein>
<dbReference type="InterPro" id="IPR011089">
    <property type="entry name" value="GmrSD_C"/>
</dbReference>
<evidence type="ECO:0000259" key="2">
    <source>
        <dbReference type="Pfam" id="PF07510"/>
    </source>
</evidence>
<gene>
    <name evidence="3" type="ORF">FC15_GL001284</name>
</gene>
<name>A0A0R1VYP6_9LACO</name>
<dbReference type="STRING" id="1423735.FC15_GL001284"/>
<evidence type="ECO:0000313" key="4">
    <source>
        <dbReference type="Proteomes" id="UP000051315"/>
    </source>
</evidence>
<dbReference type="PANTHER" id="PTHR35149:SF2">
    <property type="entry name" value="DUF262 DOMAIN-CONTAINING PROTEIN"/>
    <property type="match status" value="1"/>
</dbReference>
<dbReference type="Pfam" id="PF03235">
    <property type="entry name" value="GmrSD_N"/>
    <property type="match status" value="1"/>
</dbReference>
<reference evidence="3 4" key="1">
    <citation type="journal article" date="2015" name="Genome Announc.">
        <title>Expanding the biotechnology potential of lactobacilli through comparative genomics of 213 strains and associated genera.</title>
        <authorList>
            <person name="Sun Z."/>
            <person name="Harris H.M."/>
            <person name="McCann A."/>
            <person name="Guo C."/>
            <person name="Argimon S."/>
            <person name="Zhang W."/>
            <person name="Yang X."/>
            <person name="Jeffery I.B."/>
            <person name="Cooney J.C."/>
            <person name="Kagawa T.F."/>
            <person name="Liu W."/>
            <person name="Song Y."/>
            <person name="Salvetti E."/>
            <person name="Wrobel A."/>
            <person name="Rasinkangas P."/>
            <person name="Parkhill J."/>
            <person name="Rea M.C."/>
            <person name="O'Sullivan O."/>
            <person name="Ritari J."/>
            <person name="Douillard F.P."/>
            <person name="Paul Ross R."/>
            <person name="Yang R."/>
            <person name="Briner A.E."/>
            <person name="Felis G.E."/>
            <person name="de Vos W.M."/>
            <person name="Barrangou R."/>
            <person name="Klaenhammer T.R."/>
            <person name="Caufield P.W."/>
            <person name="Cui Y."/>
            <person name="Zhang H."/>
            <person name="O'Toole P.W."/>
        </authorList>
    </citation>
    <scope>NUCLEOTIDE SEQUENCE [LARGE SCALE GENOMIC DNA]</scope>
    <source>
        <strain evidence="3 4">DSM 17758</strain>
    </source>
</reference>
<feature type="domain" description="GmrSD restriction endonucleases C-terminal" evidence="2">
    <location>
        <begin position="429"/>
        <end position="549"/>
    </location>
</feature>
<comment type="caution">
    <text evidence="3">The sequence shown here is derived from an EMBL/GenBank/DDBJ whole genome shotgun (WGS) entry which is preliminary data.</text>
</comment>
<dbReference type="PATRIC" id="fig|1423735.3.peg.1330"/>
<organism evidence="3 4">
    <name type="scientific">Lapidilactobacillus concavus DSM 17758</name>
    <dbReference type="NCBI Taxonomy" id="1423735"/>
    <lineage>
        <taxon>Bacteria</taxon>
        <taxon>Bacillati</taxon>
        <taxon>Bacillota</taxon>
        <taxon>Bacilli</taxon>
        <taxon>Lactobacillales</taxon>
        <taxon>Lactobacillaceae</taxon>
        <taxon>Lapidilactobacillus</taxon>
    </lineage>
</organism>
<dbReference type="PANTHER" id="PTHR35149">
    <property type="entry name" value="SLL5132 PROTEIN"/>
    <property type="match status" value="1"/>
</dbReference>
<dbReference type="Pfam" id="PF07510">
    <property type="entry name" value="GmrSD_C"/>
    <property type="match status" value="1"/>
</dbReference>
<keyword evidence="4" id="KW-1185">Reference proteome</keyword>
<dbReference type="InterPro" id="IPR004919">
    <property type="entry name" value="GmrSD_N"/>
</dbReference>
<sequence length="609" mass="71367">MFILTKEKQLMTTTIEVNKQSVKQLLESGKNKKFVIPEYQRPYAWTDDQIQVLFDDLVEYTADNNESTYFLGTIVSYENDNQEQEIIDGQQRLTTLFLLLRAIYAKLEKSGTDAAYLKSQIEPAIWEQDDITGEVKTDQALISSRVMGDDGNQDFKDILVHGVVNPKSKSNYSRNYVQLQTLIDEYATSDPLSFYRFISNILNKAILLPITADSQDTALTIFSTLNDRGLALSDADIFKAKIYNQLDALGKKTFIEKWQQLDEEATNANESIQKLFYYYMFYLRAIDNDRNTTTPGIRKFYAKNHFERLYSNDIMNNLNQILNLWVVINNRNALDDEPWSENIEIQQVLDGLTSYPNEFWKYPVVIYYLSYHREAGFEAKFLVFLRRLLAVLSARYIVTPTINAIKRGILNLNAEIIKSPSPKFDFNQIDEQELKDKIKNAHRNTVRMILKMIAYQHQTELLPEKWEIEHIFPQKWQPSYFQSNPDNEVKNLVEHIGNKIPFEKKLNITASNGYFTKKQESYRKSKVKVLLELSHEHKEWGLDEIRERDIRISDELFNLLDDWGLNKVDVLQKKTLVAIPDERVNDYKRFTEMFGMEDSEETRLKFLNM</sequence>